<dbReference type="GO" id="GO:0020037">
    <property type="term" value="F:heme binding"/>
    <property type="evidence" value="ECO:0007669"/>
    <property type="project" value="InterPro"/>
</dbReference>
<dbReference type="InterPro" id="IPR050121">
    <property type="entry name" value="Cytochrome_P450_monoxygenase"/>
</dbReference>
<dbReference type="Proteomes" id="UP000076727">
    <property type="component" value="Unassembled WGS sequence"/>
</dbReference>
<evidence type="ECO:0000256" key="8">
    <source>
        <dbReference type="ARBA" id="ARBA00023033"/>
    </source>
</evidence>
<dbReference type="GO" id="GO:0016705">
    <property type="term" value="F:oxidoreductase activity, acting on paired donors, with incorporation or reduction of molecular oxygen"/>
    <property type="evidence" value="ECO:0007669"/>
    <property type="project" value="InterPro"/>
</dbReference>
<dbReference type="CDD" id="cd11069">
    <property type="entry name" value="CYP_FUM15-like"/>
    <property type="match status" value="1"/>
</dbReference>
<dbReference type="PANTHER" id="PTHR24305">
    <property type="entry name" value="CYTOCHROME P450"/>
    <property type="match status" value="1"/>
</dbReference>
<dbReference type="Gene3D" id="1.10.630.10">
    <property type="entry name" value="Cytochrome P450"/>
    <property type="match status" value="1"/>
</dbReference>
<dbReference type="GO" id="GO:0004497">
    <property type="term" value="F:monooxygenase activity"/>
    <property type="evidence" value="ECO:0007669"/>
    <property type="project" value="UniProtKB-KW"/>
</dbReference>
<evidence type="ECO:0000256" key="4">
    <source>
        <dbReference type="ARBA" id="ARBA00022617"/>
    </source>
</evidence>
<keyword evidence="8" id="KW-0503">Monooxygenase</keyword>
<dbReference type="InterPro" id="IPR001128">
    <property type="entry name" value="Cyt_P450"/>
</dbReference>
<gene>
    <name evidence="10" type="ORF">DAEQUDRAFT_722120</name>
</gene>
<dbReference type="InterPro" id="IPR002403">
    <property type="entry name" value="Cyt_P450_E_grp-IV"/>
</dbReference>
<comment type="similarity">
    <text evidence="3">Belongs to the cytochrome P450 family.</text>
</comment>
<evidence type="ECO:0000256" key="6">
    <source>
        <dbReference type="ARBA" id="ARBA00023002"/>
    </source>
</evidence>
<dbReference type="InterPro" id="IPR036396">
    <property type="entry name" value="Cyt_P450_sf"/>
</dbReference>
<feature type="binding site" description="axial binding residue" evidence="9">
    <location>
        <position position="476"/>
    </location>
    <ligand>
        <name>heme</name>
        <dbReference type="ChEBI" id="CHEBI:30413"/>
    </ligand>
    <ligandPart>
        <name>Fe</name>
        <dbReference type="ChEBI" id="CHEBI:18248"/>
    </ligandPart>
</feature>
<dbReference type="OrthoDB" id="1470350at2759"/>
<evidence type="ECO:0000256" key="3">
    <source>
        <dbReference type="ARBA" id="ARBA00010617"/>
    </source>
</evidence>
<dbReference type="AlphaFoldDB" id="A0A165T765"/>
<dbReference type="Pfam" id="PF00067">
    <property type="entry name" value="p450"/>
    <property type="match status" value="1"/>
</dbReference>
<dbReference type="GO" id="GO:0005506">
    <property type="term" value="F:iron ion binding"/>
    <property type="evidence" value="ECO:0007669"/>
    <property type="project" value="InterPro"/>
</dbReference>
<evidence type="ECO:0000313" key="10">
    <source>
        <dbReference type="EMBL" id="KZT73023.1"/>
    </source>
</evidence>
<reference evidence="10 11" key="1">
    <citation type="journal article" date="2016" name="Mol. Biol. Evol.">
        <title>Comparative Genomics of Early-Diverging Mushroom-Forming Fungi Provides Insights into the Origins of Lignocellulose Decay Capabilities.</title>
        <authorList>
            <person name="Nagy L.G."/>
            <person name="Riley R."/>
            <person name="Tritt A."/>
            <person name="Adam C."/>
            <person name="Daum C."/>
            <person name="Floudas D."/>
            <person name="Sun H."/>
            <person name="Yadav J.S."/>
            <person name="Pangilinan J."/>
            <person name="Larsson K.H."/>
            <person name="Matsuura K."/>
            <person name="Barry K."/>
            <person name="Labutti K."/>
            <person name="Kuo R."/>
            <person name="Ohm R.A."/>
            <person name="Bhattacharya S.S."/>
            <person name="Shirouzu T."/>
            <person name="Yoshinaga Y."/>
            <person name="Martin F.M."/>
            <person name="Grigoriev I.V."/>
            <person name="Hibbett D.S."/>
        </authorList>
    </citation>
    <scope>NUCLEOTIDE SEQUENCE [LARGE SCALE GENOMIC DNA]</scope>
    <source>
        <strain evidence="10 11">L-15889</strain>
    </source>
</reference>
<evidence type="ECO:0000256" key="2">
    <source>
        <dbReference type="ARBA" id="ARBA00005179"/>
    </source>
</evidence>
<keyword evidence="5 9" id="KW-0479">Metal-binding</keyword>
<organism evidence="10 11">
    <name type="scientific">Daedalea quercina L-15889</name>
    <dbReference type="NCBI Taxonomy" id="1314783"/>
    <lineage>
        <taxon>Eukaryota</taxon>
        <taxon>Fungi</taxon>
        <taxon>Dikarya</taxon>
        <taxon>Basidiomycota</taxon>
        <taxon>Agaricomycotina</taxon>
        <taxon>Agaricomycetes</taxon>
        <taxon>Polyporales</taxon>
        <taxon>Fomitopsis</taxon>
    </lineage>
</organism>
<dbReference type="PANTHER" id="PTHR24305:SF166">
    <property type="entry name" value="CYTOCHROME P450 12A4, MITOCHONDRIAL-RELATED"/>
    <property type="match status" value="1"/>
</dbReference>
<keyword evidence="4 9" id="KW-0349">Heme</keyword>
<proteinExistence type="inferred from homology"/>
<sequence length="540" mass="60619">MEAKLVVLLSLAIAIAIYLQWRLIQLILRPYTSSLRYLPGPTSHNWLLGNLTQVYQSSNWAEQYGDTLKYKGLFGSDVLFTADTRALHHILNNTAAYCRPELARLGISDFVGEGLLLAEGERHRQQRRIMNPAFGPAQIRELTDIFLRKATELTKVWSSSMAEHGEPARIDVLDGLSKMTLDVIGLAGFSYEFDSLNIHGRRNELNEAFNTVFGSGANGASLFRFLRLLFPPLKYLPVGGTKEVRNAHQIMRNIGMRLVREKKDMILNQGKAASLDEDARGKSNQRDLLTLLIKANMDPSIPKSQRLSDEDILAQVPTFLVAGHETTSNATAWALYALSIEPQMQTRLREECLALSTDYPSMDELNQLPFLDAVIRETLRLHPPLNNTLREAVTDDVIPLSKPCVDVRGRIHDHVKIDKGSMVQIPILAVNRSKAIWGEDALEFKPDRWGKVPDAAQKVPGTWGNMMSFLGGSRSCIGYRFSLVEMKALLFTLVRAFEFDLAVPKEDVVRQNASVQRPILLSAMDQGSQLPMLIRPYQRA</sequence>
<evidence type="ECO:0000256" key="5">
    <source>
        <dbReference type="ARBA" id="ARBA00022723"/>
    </source>
</evidence>
<dbReference type="SUPFAM" id="SSF48264">
    <property type="entry name" value="Cytochrome P450"/>
    <property type="match status" value="1"/>
</dbReference>
<evidence type="ECO:0000256" key="1">
    <source>
        <dbReference type="ARBA" id="ARBA00001971"/>
    </source>
</evidence>
<keyword evidence="11" id="KW-1185">Reference proteome</keyword>
<keyword evidence="6" id="KW-0560">Oxidoreductase</keyword>
<protein>
    <submittedName>
        <fullName evidence="10">Cytochrome P450</fullName>
    </submittedName>
</protein>
<evidence type="ECO:0000256" key="9">
    <source>
        <dbReference type="PIRSR" id="PIRSR602403-1"/>
    </source>
</evidence>
<accession>A0A165T765</accession>
<evidence type="ECO:0000256" key="7">
    <source>
        <dbReference type="ARBA" id="ARBA00023004"/>
    </source>
</evidence>
<keyword evidence="7 9" id="KW-0408">Iron</keyword>
<dbReference type="EMBL" id="KV429038">
    <property type="protein sequence ID" value="KZT73023.1"/>
    <property type="molecule type" value="Genomic_DNA"/>
</dbReference>
<comment type="cofactor">
    <cofactor evidence="1 9">
        <name>heme</name>
        <dbReference type="ChEBI" id="CHEBI:30413"/>
    </cofactor>
</comment>
<dbReference type="STRING" id="1314783.A0A165T765"/>
<dbReference type="PRINTS" id="PR00465">
    <property type="entry name" value="EP450IV"/>
</dbReference>
<name>A0A165T765_9APHY</name>
<comment type="pathway">
    <text evidence="2">Secondary metabolite biosynthesis.</text>
</comment>
<dbReference type="PRINTS" id="PR00385">
    <property type="entry name" value="P450"/>
</dbReference>
<evidence type="ECO:0000313" key="11">
    <source>
        <dbReference type="Proteomes" id="UP000076727"/>
    </source>
</evidence>